<keyword evidence="4" id="KW-0496">Mitochondrion</keyword>
<evidence type="ECO:0000256" key="3">
    <source>
        <dbReference type="ARBA" id="ARBA00022946"/>
    </source>
</evidence>
<feature type="compositionally biased region" description="Low complexity" evidence="5">
    <location>
        <begin position="115"/>
        <end position="124"/>
    </location>
</feature>
<keyword evidence="8" id="KW-1185">Reference proteome</keyword>
<dbReference type="PANTHER" id="PTHR28163:SF1">
    <property type="entry name" value="PROTEIN PET117 HOMOLOG, MITOCHONDRIAL"/>
    <property type="match status" value="1"/>
</dbReference>
<feature type="chain" id="PRO_5043030476" evidence="6">
    <location>
        <begin position="26"/>
        <end position="132"/>
    </location>
</feature>
<protein>
    <submittedName>
        <fullName evidence="7">Uncharacterized protein</fullName>
    </submittedName>
</protein>
<evidence type="ECO:0000256" key="5">
    <source>
        <dbReference type="SAM" id="MobiDB-lite"/>
    </source>
</evidence>
<feature type="signal peptide" evidence="6">
    <location>
        <begin position="1"/>
        <end position="25"/>
    </location>
</feature>
<organism evidence="7 8">
    <name type="scientific">Tilletia horrida</name>
    <dbReference type="NCBI Taxonomy" id="155126"/>
    <lineage>
        <taxon>Eukaryota</taxon>
        <taxon>Fungi</taxon>
        <taxon>Dikarya</taxon>
        <taxon>Basidiomycota</taxon>
        <taxon>Ustilaginomycotina</taxon>
        <taxon>Exobasidiomycetes</taxon>
        <taxon>Tilletiales</taxon>
        <taxon>Tilletiaceae</taxon>
        <taxon>Tilletia</taxon>
    </lineage>
</organism>
<keyword evidence="6" id="KW-0732">Signal</keyword>
<evidence type="ECO:0000256" key="4">
    <source>
        <dbReference type="ARBA" id="ARBA00023128"/>
    </source>
</evidence>
<dbReference type="Pfam" id="PF15786">
    <property type="entry name" value="PET117"/>
    <property type="match status" value="1"/>
</dbReference>
<accession>A0AAN6GT78</accession>
<dbReference type="GO" id="GO:0033617">
    <property type="term" value="P:mitochondrial respiratory chain complex IV assembly"/>
    <property type="evidence" value="ECO:0007669"/>
    <property type="project" value="TreeGrafter"/>
</dbReference>
<comment type="subcellular location">
    <subcellularLocation>
        <location evidence="1">Mitochondrion</location>
    </subcellularLocation>
</comment>
<dbReference type="PANTHER" id="PTHR28163">
    <property type="entry name" value="PROTEIN PET117 HOMOLOG, MITOCHONDRIAL"/>
    <property type="match status" value="1"/>
</dbReference>
<feature type="compositionally biased region" description="Polar residues" evidence="5">
    <location>
        <begin position="59"/>
        <end position="71"/>
    </location>
</feature>
<gene>
    <name evidence="7" type="ORF">OC846_002874</name>
</gene>
<dbReference type="EMBL" id="JAPDMZ010000062">
    <property type="protein sequence ID" value="KAK0552470.1"/>
    <property type="molecule type" value="Genomic_DNA"/>
</dbReference>
<comment type="caution">
    <text evidence="7">The sequence shown here is derived from an EMBL/GenBank/DDBJ whole genome shotgun (WGS) entry which is preliminary data.</text>
</comment>
<feature type="region of interest" description="Disordered" evidence="5">
    <location>
        <begin position="48"/>
        <end position="132"/>
    </location>
</feature>
<proteinExistence type="inferred from homology"/>
<sequence length="132" mass="14734">MSRAAKTTFLLSAAVSTLVVVGVHYQQSAERETMYQGVIRDQARLDAKRRAAAAEQEGSDSISAPLTNQGSGVKAPPLPPSQLTPEARYEDWRRNRDREEAFQRVQPTKAYLERQQQQQQGGNQDSAFSTRI</sequence>
<evidence type="ECO:0000256" key="1">
    <source>
        <dbReference type="ARBA" id="ARBA00004173"/>
    </source>
</evidence>
<dbReference type="InterPro" id="IPR031568">
    <property type="entry name" value="Pet117"/>
</dbReference>
<dbReference type="AlphaFoldDB" id="A0AAN6GT78"/>
<reference evidence="7" key="1">
    <citation type="journal article" date="2023" name="PhytoFront">
        <title>Draft Genome Resources of Seven Strains of Tilletia horrida, Causal Agent of Kernel Smut of Rice.</title>
        <authorList>
            <person name="Khanal S."/>
            <person name="Antony Babu S."/>
            <person name="Zhou X.G."/>
        </authorList>
    </citation>
    <scope>NUCLEOTIDE SEQUENCE</scope>
    <source>
        <strain evidence="7">TX6</strain>
    </source>
</reference>
<feature type="compositionally biased region" description="Basic and acidic residues" evidence="5">
    <location>
        <begin position="87"/>
        <end position="102"/>
    </location>
</feature>
<evidence type="ECO:0000313" key="7">
    <source>
        <dbReference type="EMBL" id="KAK0552470.1"/>
    </source>
</evidence>
<dbReference type="GO" id="GO:0005739">
    <property type="term" value="C:mitochondrion"/>
    <property type="evidence" value="ECO:0007669"/>
    <property type="project" value="UniProtKB-SubCell"/>
</dbReference>
<comment type="similarity">
    <text evidence="2">Belongs to the PET117 family.</text>
</comment>
<keyword evidence="3" id="KW-0809">Transit peptide</keyword>
<evidence type="ECO:0000256" key="2">
    <source>
        <dbReference type="ARBA" id="ARBA00008197"/>
    </source>
</evidence>
<name>A0AAN6GT78_9BASI</name>
<evidence type="ECO:0000256" key="6">
    <source>
        <dbReference type="SAM" id="SignalP"/>
    </source>
</evidence>
<dbReference type="Proteomes" id="UP001176517">
    <property type="component" value="Unassembled WGS sequence"/>
</dbReference>
<evidence type="ECO:0000313" key="8">
    <source>
        <dbReference type="Proteomes" id="UP001176517"/>
    </source>
</evidence>